<accession>A0A0K2FKU7</accession>
<organism evidence="1 2">
    <name type="scientific">Bacillus phage Eyuki</name>
    <dbReference type="NCBI Taxonomy" id="1690431"/>
    <lineage>
        <taxon>Viruses</taxon>
        <taxon>Duplodnaviria</taxon>
        <taxon>Heunggongvirae</taxon>
        <taxon>Uroviricota</taxon>
        <taxon>Caudoviricetes</taxon>
        <taxon>Herelleviridae</taxon>
        <taxon>Bastillevirinae</taxon>
        <taxon>Wphvirus</taxon>
        <taxon>Wphvirus megatron</taxon>
    </lineage>
</organism>
<dbReference type="RefSeq" id="YP_009212139.1">
    <property type="nucleotide sequence ID" value="NC_028944.1"/>
</dbReference>
<protein>
    <submittedName>
        <fullName evidence="1">Uncharacterized protein</fullName>
    </submittedName>
</protein>
<reference evidence="1 2" key="1">
    <citation type="journal article" date="2015" name="Genome Announc.">
        <title>Genome Sequences of Two Bacillus cereus Group Bacteriophages, Eyuki and AvesoBmore.</title>
        <authorList>
            <person name="Erill I."/>
            <person name="Caruso S.M."/>
        </authorList>
    </citation>
    <scope>NUCLEOTIDE SEQUENCE [LARGE SCALE GENOMIC DNA]</scope>
</reference>
<evidence type="ECO:0000313" key="2">
    <source>
        <dbReference type="Proteomes" id="UP000203939"/>
    </source>
</evidence>
<proteinExistence type="predicted"/>
<evidence type="ECO:0000313" key="1">
    <source>
        <dbReference type="EMBL" id="ALA46652.1"/>
    </source>
</evidence>
<name>A0A0K2FKU7_9CAUD</name>
<sequence length="62" mass="7268">MNNPNEFIYTSLDELNAIKNRLAVLDKMAVTASIYSLWHVLAAVRKEEAELNELRKAYFFYE</sequence>
<gene>
    <name evidence="1" type="ORF">EYUKI_199</name>
</gene>
<dbReference type="KEGG" id="vg:26638572"/>
<dbReference type="EMBL" id="KT207918">
    <property type="protein sequence ID" value="ALA46652.1"/>
    <property type="molecule type" value="Genomic_DNA"/>
</dbReference>
<dbReference type="Proteomes" id="UP000203939">
    <property type="component" value="Segment"/>
</dbReference>